<organism evidence="5 6">
    <name type="scientific">Oedothorax gibbosus</name>
    <dbReference type="NCBI Taxonomy" id="931172"/>
    <lineage>
        <taxon>Eukaryota</taxon>
        <taxon>Metazoa</taxon>
        <taxon>Ecdysozoa</taxon>
        <taxon>Arthropoda</taxon>
        <taxon>Chelicerata</taxon>
        <taxon>Arachnida</taxon>
        <taxon>Araneae</taxon>
        <taxon>Araneomorphae</taxon>
        <taxon>Entelegynae</taxon>
        <taxon>Araneoidea</taxon>
        <taxon>Linyphiidae</taxon>
        <taxon>Erigoninae</taxon>
        <taxon>Oedothorax</taxon>
    </lineage>
</organism>
<dbReference type="EMBL" id="JAFNEN010000063">
    <property type="protein sequence ID" value="KAG8196800.1"/>
    <property type="molecule type" value="Genomic_DNA"/>
</dbReference>
<dbReference type="GO" id="GO:0005667">
    <property type="term" value="C:transcription regulator complex"/>
    <property type="evidence" value="ECO:0007669"/>
    <property type="project" value="TreeGrafter"/>
</dbReference>
<dbReference type="PANTHER" id="PTHR12243:SF69">
    <property type="entry name" value="SI:CH73-59F11.3"/>
    <property type="match status" value="1"/>
</dbReference>
<name>A0AAV6VJ26_9ARAC</name>
<dbReference type="Proteomes" id="UP000827092">
    <property type="component" value="Unassembled WGS sequence"/>
</dbReference>
<evidence type="ECO:0000259" key="4">
    <source>
        <dbReference type="PROSITE" id="PS51031"/>
    </source>
</evidence>
<evidence type="ECO:0000313" key="6">
    <source>
        <dbReference type="Proteomes" id="UP000827092"/>
    </source>
</evidence>
<feature type="domain" description="MADF" evidence="3">
    <location>
        <begin position="6"/>
        <end position="98"/>
    </location>
</feature>
<gene>
    <name evidence="5" type="ORF">JTE90_027518</name>
</gene>
<evidence type="ECO:0000313" key="5">
    <source>
        <dbReference type="EMBL" id="KAG8196800.1"/>
    </source>
</evidence>
<reference evidence="5 6" key="1">
    <citation type="journal article" date="2022" name="Nat. Ecol. Evol.">
        <title>A masculinizing supergene underlies an exaggerated male reproductive morph in a spider.</title>
        <authorList>
            <person name="Hendrickx F."/>
            <person name="De Corte Z."/>
            <person name="Sonet G."/>
            <person name="Van Belleghem S.M."/>
            <person name="Kostlbacher S."/>
            <person name="Vangestel C."/>
        </authorList>
    </citation>
    <scope>NUCLEOTIDE SEQUENCE [LARGE SCALE GENOMIC DNA]</scope>
    <source>
        <strain evidence="5">W744_W776</strain>
    </source>
</reference>
<dbReference type="GO" id="GO:0003677">
    <property type="term" value="F:DNA binding"/>
    <property type="evidence" value="ECO:0007669"/>
    <property type="project" value="InterPro"/>
</dbReference>
<dbReference type="PROSITE" id="PS51029">
    <property type="entry name" value="MADF"/>
    <property type="match status" value="1"/>
</dbReference>
<dbReference type="PANTHER" id="PTHR12243">
    <property type="entry name" value="MADF DOMAIN TRANSCRIPTION FACTOR"/>
    <property type="match status" value="1"/>
</dbReference>
<keyword evidence="6" id="KW-1185">Reference proteome</keyword>
<dbReference type="GO" id="GO:0005634">
    <property type="term" value="C:nucleus"/>
    <property type="evidence" value="ECO:0007669"/>
    <property type="project" value="UniProtKB-SubCell"/>
</dbReference>
<dbReference type="InterPro" id="IPR039353">
    <property type="entry name" value="TF_Adf1"/>
</dbReference>
<feature type="domain" description="BESS" evidence="4">
    <location>
        <begin position="182"/>
        <end position="221"/>
    </location>
</feature>
<comment type="caution">
    <text evidence="5">The sequence shown here is derived from an EMBL/GenBank/DDBJ whole genome shotgun (WGS) entry which is preliminary data.</text>
</comment>
<protein>
    <recommendedName>
        <fullName evidence="7">MADF domain-containing protein</fullName>
    </recommendedName>
</protein>
<evidence type="ECO:0008006" key="7">
    <source>
        <dbReference type="Google" id="ProtNLM"/>
    </source>
</evidence>
<dbReference type="Pfam" id="PF10545">
    <property type="entry name" value="MADF_DNA_bdg"/>
    <property type="match status" value="1"/>
</dbReference>
<dbReference type="AlphaFoldDB" id="A0AAV6VJ26"/>
<comment type="subcellular location">
    <subcellularLocation>
        <location evidence="1">Nucleus</location>
    </subcellularLocation>
</comment>
<evidence type="ECO:0000256" key="2">
    <source>
        <dbReference type="SAM" id="MobiDB-lite"/>
    </source>
</evidence>
<proteinExistence type="predicted"/>
<feature type="region of interest" description="Disordered" evidence="2">
    <location>
        <begin position="127"/>
        <end position="170"/>
    </location>
</feature>
<keyword evidence="1" id="KW-0539">Nucleus</keyword>
<accession>A0AAV6VJ26</accession>
<dbReference type="Pfam" id="PF02944">
    <property type="entry name" value="BESS"/>
    <property type="match status" value="1"/>
</dbReference>
<evidence type="ECO:0000256" key="1">
    <source>
        <dbReference type="PROSITE-ProRule" id="PRU00371"/>
    </source>
</evidence>
<evidence type="ECO:0000259" key="3">
    <source>
        <dbReference type="PROSITE" id="PS51029"/>
    </source>
</evidence>
<dbReference type="PROSITE" id="PS51031">
    <property type="entry name" value="BESS"/>
    <property type="match status" value="1"/>
</dbReference>
<feature type="compositionally biased region" description="Basic and acidic residues" evidence="2">
    <location>
        <begin position="148"/>
        <end position="160"/>
    </location>
</feature>
<dbReference type="GO" id="GO:0006357">
    <property type="term" value="P:regulation of transcription by RNA polymerase II"/>
    <property type="evidence" value="ECO:0007669"/>
    <property type="project" value="TreeGrafter"/>
</dbReference>
<dbReference type="SMART" id="SM00595">
    <property type="entry name" value="MADF"/>
    <property type="match status" value="1"/>
</dbReference>
<dbReference type="InterPro" id="IPR006578">
    <property type="entry name" value="MADF-dom"/>
</dbReference>
<dbReference type="InterPro" id="IPR004210">
    <property type="entry name" value="BESS_motif"/>
</dbReference>
<sequence length="227" mass="26558">MANSEQLIALVYMKPEIWDQGHMHYSSKSMKVTAWTYIADKLEVTIDVAKGRWTNLRDLFRRELKKSLRLAEESGDPDSCRPRWKHFRSMLFLKDQMVKDDGSSSSVHYEEHLYPQTILEDGDMVKYEDDTNADDPLPESSPASTPDPHSRPEKKRKTEGSTRGSTRWPGEAIADPVYQDVWDEDYHFMMSVLPSIRRVRRDRKMSFRMKILQLIVDEEKLEESNGE</sequence>